<feature type="signal peptide" evidence="2">
    <location>
        <begin position="1"/>
        <end position="21"/>
    </location>
</feature>
<evidence type="ECO:0008006" key="5">
    <source>
        <dbReference type="Google" id="ProtNLM"/>
    </source>
</evidence>
<evidence type="ECO:0000313" key="4">
    <source>
        <dbReference type="Proteomes" id="UP001385892"/>
    </source>
</evidence>
<feature type="chain" id="PRO_5047260492" description="DUF4148 domain-containing protein" evidence="2">
    <location>
        <begin position="22"/>
        <end position="129"/>
    </location>
</feature>
<dbReference type="Proteomes" id="UP001385892">
    <property type="component" value="Unassembled WGS sequence"/>
</dbReference>
<protein>
    <recommendedName>
        <fullName evidence="5">DUF4148 domain-containing protein</fullName>
    </recommendedName>
</protein>
<gene>
    <name evidence="3" type="ORF">WKW82_11980</name>
</gene>
<evidence type="ECO:0000256" key="2">
    <source>
        <dbReference type="SAM" id="SignalP"/>
    </source>
</evidence>
<reference evidence="3 4" key="1">
    <citation type="submission" date="2024-03" db="EMBL/GenBank/DDBJ databases">
        <title>Novel species of the genus Variovorax.</title>
        <authorList>
            <person name="Liu Q."/>
            <person name="Xin Y.-H."/>
        </authorList>
    </citation>
    <scope>NUCLEOTIDE SEQUENCE [LARGE SCALE GENOMIC DNA]</scope>
    <source>
        <strain evidence="3 4">KACC 18900</strain>
    </source>
</reference>
<sequence length="129" mass="13668">MQPVFRTLSLLLAAACAPALAAHEIVVGERAHRGELRGAVEADLAARVAQVRTEDAMAGRHLNPAERLELRQQLRRQWSESASASPSRTVESQAAGRVSAPSAFAPTATPIADAQPARALSGTVRSQRP</sequence>
<dbReference type="RefSeq" id="WP_340342517.1">
    <property type="nucleotide sequence ID" value="NZ_JBBKZT010000005.1"/>
</dbReference>
<comment type="caution">
    <text evidence="3">The sequence shown here is derived from an EMBL/GenBank/DDBJ whole genome shotgun (WGS) entry which is preliminary data.</text>
</comment>
<feature type="region of interest" description="Disordered" evidence="1">
    <location>
        <begin position="75"/>
        <end position="129"/>
    </location>
</feature>
<organism evidence="3 4">
    <name type="scientific">Variovorax rhizosphaerae</name>
    <dbReference type="NCBI Taxonomy" id="1836200"/>
    <lineage>
        <taxon>Bacteria</taxon>
        <taxon>Pseudomonadati</taxon>
        <taxon>Pseudomonadota</taxon>
        <taxon>Betaproteobacteria</taxon>
        <taxon>Burkholderiales</taxon>
        <taxon>Comamonadaceae</taxon>
        <taxon>Variovorax</taxon>
    </lineage>
</organism>
<feature type="compositionally biased region" description="Polar residues" evidence="1">
    <location>
        <begin position="79"/>
        <end position="92"/>
    </location>
</feature>
<dbReference type="EMBL" id="JBBKZT010000005">
    <property type="protein sequence ID" value="MEJ8847371.1"/>
    <property type="molecule type" value="Genomic_DNA"/>
</dbReference>
<accession>A0ABU8WIP6</accession>
<evidence type="ECO:0000256" key="1">
    <source>
        <dbReference type="SAM" id="MobiDB-lite"/>
    </source>
</evidence>
<keyword evidence="2" id="KW-0732">Signal</keyword>
<feature type="compositionally biased region" description="Low complexity" evidence="1">
    <location>
        <begin position="99"/>
        <end position="112"/>
    </location>
</feature>
<proteinExistence type="predicted"/>
<keyword evidence="4" id="KW-1185">Reference proteome</keyword>
<evidence type="ECO:0000313" key="3">
    <source>
        <dbReference type="EMBL" id="MEJ8847371.1"/>
    </source>
</evidence>
<name>A0ABU8WIP6_9BURK</name>